<reference evidence="2" key="1">
    <citation type="submission" date="2021-11" db="EMBL/GenBank/DDBJ databases">
        <authorList>
            <person name="Bulgarelli D."/>
        </authorList>
    </citation>
    <scope>NUCLEOTIDE SEQUENCE</scope>
    <source>
        <strain evidence="2">Bi133</strain>
    </source>
</reference>
<organism evidence="2 3">
    <name type="scientific">Peribacillus simplex</name>
    <dbReference type="NCBI Taxonomy" id="1478"/>
    <lineage>
        <taxon>Bacteria</taxon>
        <taxon>Bacillati</taxon>
        <taxon>Bacillota</taxon>
        <taxon>Bacilli</taxon>
        <taxon>Bacillales</taxon>
        <taxon>Bacillaceae</taxon>
        <taxon>Peribacillus</taxon>
    </lineage>
</organism>
<sequence>MSFNLKAVLSLDGNKFVSGMDRAEKATKRTQKAMDSMDRTASRSGRTFNSIGGSVGSMTKGLGGLTAGLAGVAAGFAAVEGAKKVFESTVLEAAKFQQSEVMISAMFDSKKLSRQYTDMVDKFAANSPVMNSQDMYGNSKSFIQTSKNIGQLEKMWDLTQRMSAVDPMQGVEGSVFALRELFSGDSQSMVERFEMPRKIMNEIKKLPLEQQLSALDKYFNRIGMTTKLIDDMGGTTLGKFAQVQEKFQLLLRDMGEPALKTVTNFLNKALDRLGGEDIKRFANIGAKWIDKILTGLTNSAIKLFDWFSALTASDEFKSKTSLSAKVSFIIKDVFEAFKDWMDGTGRKQLEKSTKFLMEVAAAGLSNAQGPIVDVATDIGIAIGKALGSAAGKEIKSSVDGWLSNIKIPGMAGVQIGGTIGRKIADAFGDSNPGTSSSKKKNTYRPIAGQRAHNGGLDYVPYDSYPALLHKGETVLPREEANNRRNGRGGQPINLTVNYTGGGRMDEREMHRFSEFLVRNITIAAESGA</sequence>
<evidence type="ECO:0000313" key="3">
    <source>
        <dbReference type="Proteomes" id="UP000789326"/>
    </source>
</evidence>
<gene>
    <name evidence="2" type="ORF">SRABI133_04185</name>
</gene>
<protein>
    <recommendedName>
        <fullName evidence="4">Phage tail tape measure protein</fullName>
    </recommendedName>
</protein>
<accession>A0A9W4PIN0</accession>
<name>A0A9W4PIN0_9BACI</name>
<evidence type="ECO:0008006" key="4">
    <source>
        <dbReference type="Google" id="ProtNLM"/>
    </source>
</evidence>
<proteinExistence type="predicted"/>
<dbReference type="RefSeq" id="WP_230303480.1">
    <property type="nucleotide sequence ID" value="NZ_CAKKMG010000085.1"/>
</dbReference>
<dbReference type="Proteomes" id="UP000789326">
    <property type="component" value="Unassembled WGS sequence"/>
</dbReference>
<evidence type="ECO:0000256" key="1">
    <source>
        <dbReference type="SAM" id="MobiDB-lite"/>
    </source>
</evidence>
<feature type="region of interest" description="Disordered" evidence="1">
    <location>
        <begin position="24"/>
        <end position="48"/>
    </location>
</feature>
<dbReference type="EMBL" id="CAKKMG010000085">
    <property type="protein sequence ID" value="CAH0289349.1"/>
    <property type="molecule type" value="Genomic_DNA"/>
</dbReference>
<dbReference type="AlphaFoldDB" id="A0A9W4PIN0"/>
<evidence type="ECO:0000313" key="2">
    <source>
        <dbReference type="EMBL" id="CAH0289349.1"/>
    </source>
</evidence>
<comment type="caution">
    <text evidence="2">The sequence shown here is derived from an EMBL/GenBank/DDBJ whole genome shotgun (WGS) entry which is preliminary data.</text>
</comment>